<reference evidence="1 2" key="1">
    <citation type="submission" date="2019-03" db="EMBL/GenBank/DDBJ databases">
        <title>Genomic Encyclopedia of Type Strains, Phase IV (KMG-IV): sequencing the most valuable type-strain genomes for metagenomic binning, comparative biology and taxonomic classification.</title>
        <authorList>
            <person name="Goeker M."/>
        </authorList>
    </citation>
    <scope>NUCLEOTIDE SEQUENCE [LARGE SCALE GENOMIC DNA]</scope>
    <source>
        <strain evidence="1 2">DSM 13587</strain>
    </source>
</reference>
<accession>A0A4R3MUX0</accession>
<proteinExistence type="predicted"/>
<dbReference type="RefSeq" id="WP_132977681.1">
    <property type="nucleotide sequence ID" value="NZ_SMAO01000006.1"/>
</dbReference>
<comment type="caution">
    <text evidence="1">The sequence shown here is derived from an EMBL/GenBank/DDBJ whole genome shotgun (WGS) entry which is preliminary data.</text>
</comment>
<gene>
    <name evidence="1" type="ORF">EDC35_106216</name>
</gene>
<dbReference type="Proteomes" id="UP000295717">
    <property type="component" value="Unassembled WGS sequence"/>
</dbReference>
<dbReference type="AlphaFoldDB" id="A0A4R3MUX0"/>
<organism evidence="1 2">
    <name type="scientific">Thiobaca trueperi</name>
    <dbReference type="NCBI Taxonomy" id="127458"/>
    <lineage>
        <taxon>Bacteria</taxon>
        <taxon>Pseudomonadati</taxon>
        <taxon>Pseudomonadota</taxon>
        <taxon>Gammaproteobacteria</taxon>
        <taxon>Chromatiales</taxon>
        <taxon>Chromatiaceae</taxon>
        <taxon>Thiobaca</taxon>
    </lineage>
</organism>
<dbReference type="OrthoDB" id="9181276at2"/>
<name>A0A4R3MUX0_9GAMM</name>
<sequence length="142" mass="15936">MDSFTRNYSVVLGLIVLALIVIGVRSSWQPGINSMNAILEDDPVVSNYPYQFRVVSFSDGVATMLTPRSFDIPAYRFLQVIYPNLNGLREDDPKMIAAQKALVDAQKRSMDVIEALPEVESVHWVLDVRWLADHGIANPTPF</sequence>
<keyword evidence="2" id="KW-1185">Reference proteome</keyword>
<evidence type="ECO:0000313" key="1">
    <source>
        <dbReference type="EMBL" id="TCT20288.1"/>
    </source>
</evidence>
<protein>
    <submittedName>
        <fullName evidence="1">Uncharacterized protein</fullName>
    </submittedName>
</protein>
<dbReference type="EMBL" id="SMAO01000006">
    <property type="protein sequence ID" value="TCT20288.1"/>
    <property type="molecule type" value="Genomic_DNA"/>
</dbReference>
<evidence type="ECO:0000313" key="2">
    <source>
        <dbReference type="Proteomes" id="UP000295717"/>
    </source>
</evidence>